<feature type="compositionally biased region" description="Polar residues" evidence="1">
    <location>
        <begin position="505"/>
        <end position="543"/>
    </location>
</feature>
<feature type="compositionally biased region" description="Basic and acidic residues" evidence="1">
    <location>
        <begin position="544"/>
        <end position="553"/>
    </location>
</feature>
<dbReference type="PANTHER" id="PTHR36071">
    <property type="entry name" value="DNA DOUBLE-STRAND BREAK REPAIR PROTEIN"/>
    <property type="match status" value="1"/>
</dbReference>
<dbReference type="OrthoDB" id="767974at2759"/>
<evidence type="ECO:0000313" key="3">
    <source>
        <dbReference type="EMBL" id="KAE9616550.1"/>
    </source>
</evidence>
<dbReference type="PANTHER" id="PTHR36071:SF1">
    <property type="entry name" value="DNA DOUBLE-STRAND BREAK REPAIR PROTEIN"/>
    <property type="match status" value="1"/>
</dbReference>
<evidence type="ECO:0000313" key="4">
    <source>
        <dbReference type="Proteomes" id="UP000447434"/>
    </source>
</evidence>
<evidence type="ECO:0000256" key="1">
    <source>
        <dbReference type="SAM" id="MobiDB-lite"/>
    </source>
</evidence>
<sequence>MLLIESSAANTELKFCKTDPKSILQQIKRQHKYIKLKRRWLLGLKLTKSDNNKFNKSNLFLNESLLREDDIFYESVKTHVEGAFGGLDDERENHVPQDDIYFIDIPSINLKRLISSCLNNLTNKGLYHLAMILNGGSVKSGITRSKLKRIIKDSLSSVLGRKSHDRDQVETRKKLFELLNNPHHFRDRFESLSAIISQSDHAAVNKVLSGLQSLPIQTLIAMNRKLRGKKASIPQLLPHRNGWGRDRLIKLVKESIRDMLLQLDRGNELQEPLAKAMAVSDLSQRLIAGCHSTLSREFYKFSPEVKSLQNDIMNAIWSINKKVVTLPMLRKLKLLVEPEAIISTRSLRTAFVSFLTEFLFHCSDMDIIPKSLTKILDSINRGSSSTHDTSFQKNDIEEEVDCLLSVSAQAKQIVLDLLPDREFDQDFAEAYMEELEESEDSGSDVGDDVDQPKEDRQFINGMFNSMDLNYEVESIGDFVPFQSHPSISMKQENASFCSVTTSGKSNKNCEQFQPNNSDRVNSTSEVHNTPHNLASKNYTVSDVSSDRESDGNVVKRHDFNESDTELETRGAANSLRKETKPIPTKDSVCKNQYLVIQESCDKTSMLAYNLIGHMLEEFATNEGLDLNMSTNEDVSNSGCVEDVEETKKQSSSDKRARDSAAIVRVINELVPSFPDSGMEKLMMLIGS</sequence>
<evidence type="ECO:0000313" key="2">
    <source>
        <dbReference type="EMBL" id="KAE9616544.1"/>
    </source>
</evidence>
<reference evidence="2" key="2">
    <citation type="journal article" date="2020" name="Nat. Commun.">
        <title>High-quality genome sequence of white lupin provides insight into soil exploration and seed quality.</title>
        <authorList>
            <person name="Hufnagel B."/>
            <person name="Marques A."/>
            <person name="Soriano A."/>
            <person name="Marques L."/>
            <person name="Divol F."/>
            <person name="Doumas P."/>
            <person name="Sallet E."/>
            <person name="Mancinotti D."/>
            <person name="Carrere S."/>
            <person name="Marande W."/>
            <person name="Arribat S."/>
            <person name="Keller J."/>
            <person name="Huneau C."/>
            <person name="Blein T."/>
            <person name="Aime D."/>
            <person name="Laguerre M."/>
            <person name="Taylor J."/>
            <person name="Schubert V."/>
            <person name="Nelson M."/>
            <person name="Geu-Flores F."/>
            <person name="Crespi M."/>
            <person name="Gallardo K."/>
            <person name="Delaux P.M."/>
            <person name="Salse J."/>
            <person name="Berges H."/>
            <person name="Guyot R."/>
            <person name="Gouzy J."/>
            <person name="Peret B."/>
        </authorList>
    </citation>
    <scope>NUCLEOTIDE SEQUENCE</scope>
    <source>
        <tissue evidence="2">Leaves</tissue>
    </source>
</reference>
<accession>A0A6A4QUK2</accession>
<proteinExistence type="predicted"/>
<feature type="region of interest" description="Disordered" evidence="1">
    <location>
        <begin position="505"/>
        <end position="553"/>
    </location>
</feature>
<gene>
    <name evidence="2" type="ORF">Lalb_Chr03g0025971</name>
    <name evidence="3" type="ORF">Lalb_Chr03g0026031</name>
</gene>
<dbReference type="EMBL" id="WOCE01000003">
    <property type="protein sequence ID" value="KAE9616544.1"/>
    <property type="molecule type" value="Genomic_DNA"/>
</dbReference>
<feature type="compositionally biased region" description="Basic and acidic residues" evidence="1">
    <location>
        <begin position="645"/>
        <end position="657"/>
    </location>
</feature>
<protein>
    <submittedName>
        <fullName evidence="2">Uncharacterized protein</fullName>
    </submittedName>
</protein>
<organism evidence="2 4">
    <name type="scientific">Lupinus albus</name>
    <name type="common">White lupine</name>
    <name type="synonym">Lupinus termis</name>
    <dbReference type="NCBI Taxonomy" id="3870"/>
    <lineage>
        <taxon>Eukaryota</taxon>
        <taxon>Viridiplantae</taxon>
        <taxon>Streptophyta</taxon>
        <taxon>Embryophyta</taxon>
        <taxon>Tracheophyta</taxon>
        <taxon>Spermatophyta</taxon>
        <taxon>Magnoliopsida</taxon>
        <taxon>eudicotyledons</taxon>
        <taxon>Gunneridae</taxon>
        <taxon>Pentapetalae</taxon>
        <taxon>rosids</taxon>
        <taxon>fabids</taxon>
        <taxon>Fabales</taxon>
        <taxon>Fabaceae</taxon>
        <taxon>Papilionoideae</taxon>
        <taxon>50 kb inversion clade</taxon>
        <taxon>genistoids sensu lato</taxon>
        <taxon>core genistoids</taxon>
        <taxon>Genisteae</taxon>
        <taxon>Lupinus</taxon>
    </lineage>
</organism>
<keyword evidence="4" id="KW-1185">Reference proteome</keyword>
<dbReference type="Proteomes" id="UP000447434">
    <property type="component" value="Chromosome 3"/>
</dbReference>
<comment type="caution">
    <text evidence="2">The sequence shown here is derived from an EMBL/GenBank/DDBJ whole genome shotgun (WGS) entry which is preliminary data.</text>
</comment>
<dbReference type="AlphaFoldDB" id="A0A6A4QUK2"/>
<feature type="region of interest" description="Disordered" evidence="1">
    <location>
        <begin position="635"/>
        <end position="657"/>
    </location>
</feature>
<dbReference type="EMBL" id="WOCE01000003">
    <property type="protein sequence ID" value="KAE9616550.1"/>
    <property type="molecule type" value="Genomic_DNA"/>
</dbReference>
<name>A0A6A4QUK2_LUPAL</name>
<reference evidence="4" key="1">
    <citation type="journal article" date="2020" name="Nat. Commun.">
        <title>Genome sequence of the cluster root forming white lupin.</title>
        <authorList>
            <person name="Hufnagel B."/>
            <person name="Marques A."/>
            <person name="Soriano A."/>
            <person name="Marques L."/>
            <person name="Divol F."/>
            <person name="Doumas P."/>
            <person name="Sallet E."/>
            <person name="Mancinotti D."/>
            <person name="Carrere S."/>
            <person name="Marande W."/>
            <person name="Arribat S."/>
            <person name="Keller J."/>
            <person name="Huneau C."/>
            <person name="Blein T."/>
            <person name="Aime D."/>
            <person name="Laguerre M."/>
            <person name="Taylor J."/>
            <person name="Schubert V."/>
            <person name="Nelson M."/>
            <person name="Geu-Flores F."/>
            <person name="Crespi M."/>
            <person name="Gallardo-Guerrero K."/>
            <person name="Delaux P.-M."/>
            <person name="Salse J."/>
            <person name="Berges H."/>
            <person name="Guyot R."/>
            <person name="Gouzy J."/>
            <person name="Peret B."/>
        </authorList>
    </citation>
    <scope>NUCLEOTIDE SEQUENCE [LARGE SCALE GENOMIC DNA]</scope>
    <source>
        <strain evidence="4">cv. Amiga</strain>
    </source>
</reference>